<dbReference type="InterPro" id="IPR043128">
    <property type="entry name" value="Rev_trsase/Diguanyl_cyclase"/>
</dbReference>
<dbReference type="InterPro" id="IPR001610">
    <property type="entry name" value="PAC"/>
</dbReference>
<evidence type="ECO:0000256" key="2">
    <source>
        <dbReference type="SAM" id="Phobius"/>
    </source>
</evidence>
<dbReference type="Gene3D" id="3.20.20.450">
    <property type="entry name" value="EAL domain"/>
    <property type="match status" value="1"/>
</dbReference>
<evidence type="ECO:0000259" key="4">
    <source>
        <dbReference type="PROSITE" id="PS50883"/>
    </source>
</evidence>
<sequence length="981" mass="112407">MSSQYKKLFGIKLITLRFLLISLSAFMIIFFYSTVLGQAIDESKTVLLINSYHKGYMWTDSITEAITKRFQEEAEINLLIEYIDWKNYPQPQNLHNFYDRMNYKYANKEIDLIIASDDAALNFTLDNREKLFSDVPIVFCGIYTNTAQVHMNQEKNITGVVEKIDPKRTLRAALTIDPNIKSVYVFHDNTETGIQSFHDVIKSVNEVNSRLNVVSLSAMSFTDITTKGLNLPKDSIILMTGFVRDIEGRAMGVERWVDVLRKNITTPIYGLYEMGLGHGIIGGSLLSGEMEGEEAANISIRILKGANIASIPLQMKQNTSFKFDYDQLEAFGIPIKKLPLGSIIINKPFSFYETYRYLVWSVLAVFISMAVFIILLYRNIKIRKKVERDLIFSHEELSDLYEELAASEEELRVQNQLLEESRNDIQKSAERYQLVFEASNEGLWELDLLTNESFFSESWFEIFDYYKNNKMNNFDSWVDRVHPDDRKNTLAILAALKNGEIGHFACEYRIQRKNGDYQWVFAKGIALKDHHNNIKRVAGSHANIHEKRIQEERIKELAFYDTLTNLPNRASLNQKLSSILCESKEQDTKTAILFIDIDNFKIINDAFGHTFGDILLMSLGERLQEKTAPNVYIGRLGGDEFLILYENVKHKDQIEGFIKNVIKCFEKEFVIDQKKFHITSSIGVAIYPEDGTSLDDLLKNADTAMYRAKQEGKNCYRFFEPSMNEDLEEKLLLQNGLRYALERNEFTLYYQPEIETGSGNIYGFEALIRWISPEHGFIQPLKFIEILEETGLIADVGKWVIKEACEFAKEINSNGKTEVIVSVNVSPIQLTHSDFVDSVKQIIKVSGVSPRLIGFEITETALMESFSQNIEKLYELKELGIRIILDDFGTGYSSLNYLRKLPISILKIDKSFVDDLMNEEGSPLTASIVSLAHSIGLRVVAEGVETATQFEILKKYHCDLIQGYLISKPVPKEETKKFLNV</sequence>
<feature type="transmembrane region" description="Helical" evidence="2">
    <location>
        <begin position="12"/>
        <end position="32"/>
    </location>
</feature>
<dbReference type="InterPro" id="IPR007487">
    <property type="entry name" value="ABC_transpt-TYRBP-like"/>
</dbReference>
<dbReference type="PROSITE" id="PS50883">
    <property type="entry name" value="EAL"/>
    <property type="match status" value="1"/>
</dbReference>
<dbReference type="SMART" id="SM00091">
    <property type="entry name" value="PAS"/>
    <property type="match status" value="1"/>
</dbReference>
<dbReference type="Pfam" id="PF04392">
    <property type="entry name" value="ABC_sub_bind"/>
    <property type="match status" value="1"/>
</dbReference>
<dbReference type="Pfam" id="PF00990">
    <property type="entry name" value="GGDEF"/>
    <property type="match status" value="1"/>
</dbReference>
<dbReference type="InterPro" id="IPR000014">
    <property type="entry name" value="PAS"/>
</dbReference>
<dbReference type="InterPro" id="IPR001633">
    <property type="entry name" value="EAL_dom"/>
</dbReference>
<keyword evidence="7" id="KW-1185">Reference proteome</keyword>
<dbReference type="SUPFAM" id="SSF55785">
    <property type="entry name" value="PYP-like sensor domain (PAS domain)"/>
    <property type="match status" value="1"/>
</dbReference>
<dbReference type="PROSITE" id="PS50887">
    <property type="entry name" value="GGDEF"/>
    <property type="match status" value="1"/>
</dbReference>
<dbReference type="Gene3D" id="3.40.50.2300">
    <property type="match status" value="2"/>
</dbReference>
<dbReference type="InterPro" id="IPR029787">
    <property type="entry name" value="Nucleotide_cyclase"/>
</dbReference>
<dbReference type="RefSeq" id="WP_184310483.1">
    <property type="nucleotide sequence ID" value="NZ_JACHEN010000011.1"/>
</dbReference>
<evidence type="ECO:0000313" key="7">
    <source>
        <dbReference type="Proteomes" id="UP000579281"/>
    </source>
</evidence>
<keyword evidence="2" id="KW-0472">Membrane</keyword>
<feature type="domain" description="PAC" evidence="3">
    <location>
        <begin position="504"/>
        <end position="556"/>
    </location>
</feature>
<proteinExistence type="predicted"/>
<keyword evidence="1" id="KW-0175">Coiled coil</keyword>
<dbReference type="PROSITE" id="PS50113">
    <property type="entry name" value="PAC"/>
    <property type="match status" value="1"/>
</dbReference>
<dbReference type="SMART" id="SM00086">
    <property type="entry name" value="PAC"/>
    <property type="match status" value="1"/>
</dbReference>
<dbReference type="InterPro" id="IPR000160">
    <property type="entry name" value="GGDEF_dom"/>
</dbReference>
<comment type="caution">
    <text evidence="6">The sequence shown here is derived from an EMBL/GenBank/DDBJ whole genome shotgun (WGS) entry which is preliminary data.</text>
</comment>
<dbReference type="SMART" id="SM00267">
    <property type="entry name" value="GGDEF"/>
    <property type="match status" value="1"/>
</dbReference>
<dbReference type="AlphaFoldDB" id="A0A841KRA3"/>
<organism evidence="6 7">
    <name type="scientific">Anaerosolibacter carboniphilus</name>
    <dbReference type="NCBI Taxonomy" id="1417629"/>
    <lineage>
        <taxon>Bacteria</taxon>
        <taxon>Bacillati</taxon>
        <taxon>Bacillota</taxon>
        <taxon>Clostridia</taxon>
        <taxon>Peptostreptococcales</taxon>
        <taxon>Thermotaleaceae</taxon>
        <taxon>Anaerosolibacter</taxon>
    </lineage>
</organism>
<protein>
    <submittedName>
        <fullName evidence="6">Diguanylate cyclase (GGDEF)-like protein/PAS domain S-box-containing protein</fullName>
    </submittedName>
</protein>
<feature type="coiled-coil region" evidence="1">
    <location>
        <begin position="394"/>
        <end position="424"/>
    </location>
</feature>
<dbReference type="SUPFAM" id="SSF141868">
    <property type="entry name" value="EAL domain-like"/>
    <property type="match status" value="1"/>
</dbReference>
<evidence type="ECO:0000256" key="1">
    <source>
        <dbReference type="SAM" id="Coils"/>
    </source>
</evidence>
<dbReference type="Proteomes" id="UP000579281">
    <property type="component" value="Unassembled WGS sequence"/>
</dbReference>
<dbReference type="PANTHER" id="PTHR44757">
    <property type="entry name" value="DIGUANYLATE CYCLASE DGCP"/>
    <property type="match status" value="1"/>
</dbReference>
<dbReference type="Gene3D" id="3.30.450.20">
    <property type="entry name" value="PAS domain"/>
    <property type="match status" value="1"/>
</dbReference>
<name>A0A841KRA3_9FIRM</name>
<dbReference type="CDD" id="cd00130">
    <property type="entry name" value="PAS"/>
    <property type="match status" value="1"/>
</dbReference>
<dbReference type="InterPro" id="IPR035919">
    <property type="entry name" value="EAL_sf"/>
</dbReference>
<dbReference type="InterPro" id="IPR052155">
    <property type="entry name" value="Biofilm_reg_signaling"/>
</dbReference>
<evidence type="ECO:0000313" key="6">
    <source>
        <dbReference type="EMBL" id="MBB6215933.1"/>
    </source>
</evidence>
<dbReference type="CDD" id="cd01949">
    <property type="entry name" value="GGDEF"/>
    <property type="match status" value="1"/>
</dbReference>
<dbReference type="SUPFAM" id="SSF55073">
    <property type="entry name" value="Nucleotide cyclase"/>
    <property type="match status" value="1"/>
</dbReference>
<keyword evidence="2" id="KW-0812">Transmembrane</keyword>
<feature type="transmembrane region" description="Helical" evidence="2">
    <location>
        <begin position="357"/>
        <end position="377"/>
    </location>
</feature>
<dbReference type="SMART" id="SM00052">
    <property type="entry name" value="EAL"/>
    <property type="match status" value="1"/>
</dbReference>
<evidence type="ECO:0000259" key="5">
    <source>
        <dbReference type="PROSITE" id="PS50887"/>
    </source>
</evidence>
<reference evidence="6 7" key="1">
    <citation type="submission" date="2020-08" db="EMBL/GenBank/DDBJ databases">
        <title>Genomic Encyclopedia of Type Strains, Phase IV (KMG-IV): sequencing the most valuable type-strain genomes for metagenomic binning, comparative biology and taxonomic classification.</title>
        <authorList>
            <person name="Goeker M."/>
        </authorList>
    </citation>
    <scope>NUCLEOTIDE SEQUENCE [LARGE SCALE GENOMIC DNA]</scope>
    <source>
        <strain evidence="6 7">DSM 103526</strain>
    </source>
</reference>
<accession>A0A841KRA3</accession>
<dbReference type="Pfam" id="PF08447">
    <property type="entry name" value="PAS_3"/>
    <property type="match status" value="1"/>
</dbReference>
<dbReference type="NCBIfam" id="TIGR00254">
    <property type="entry name" value="GGDEF"/>
    <property type="match status" value="1"/>
</dbReference>
<dbReference type="InterPro" id="IPR035965">
    <property type="entry name" value="PAS-like_dom_sf"/>
</dbReference>
<dbReference type="PANTHER" id="PTHR44757:SF2">
    <property type="entry name" value="BIOFILM ARCHITECTURE MAINTENANCE PROTEIN MBAA"/>
    <property type="match status" value="1"/>
</dbReference>
<dbReference type="InterPro" id="IPR000700">
    <property type="entry name" value="PAS-assoc_C"/>
</dbReference>
<gene>
    <name evidence="6" type="ORF">HNQ80_002024</name>
</gene>
<dbReference type="NCBIfam" id="TIGR00229">
    <property type="entry name" value="sensory_box"/>
    <property type="match status" value="1"/>
</dbReference>
<feature type="domain" description="EAL" evidence="4">
    <location>
        <begin position="730"/>
        <end position="981"/>
    </location>
</feature>
<feature type="domain" description="GGDEF" evidence="5">
    <location>
        <begin position="588"/>
        <end position="721"/>
    </location>
</feature>
<dbReference type="InterPro" id="IPR013655">
    <property type="entry name" value="PAS_fold_3"/>
</dbReference>
<dbReference type="EMBL" id="JACHEN010000011">
    <property type="protein sequence ID" value="MBB6215933.1"/>
    <property type="molecule type" value="Genomic_DNA"/>
</dbReference>
<dbReference type="CDD" id="cd01948">
    <property type="entry name" value="EAL"/>
    <property type="match status" value="1"/>
</dbReference>
<dbReference type="Gene3D" id="3.30.70.270">
    <property type="match status" value="1"/>
</dbReference>
<evidence type="ECO:0000259" key="3">
    <source>
        <dbReference type="PROSITE" id="PS50113"/>
    </source>
</evidence>
<dbReference type="Pfam" id="PF00563">
    <property type="entry name" value="EAL"/>
    <property type="match status" value="1"/>
</dbReference>
<keyword evidence="2" id="KW-1133">Transmembrane helix</keyword>